<feature type="domain" description="SCP" evidence="2">
    <location>
        <begin position="63"/>
        <end position="204"/>
    </location>
</feature>
<dbReference type="PRINTS" id="PR00837">
    <property type="entry name" value="V5TPXLIKE"/>
</dbReference>
<evidence type="ECO:0000259" key="2">
    <source>
        <dbReference type="SMART" id="SM00198"/>
    </source>
</evidence>
<feature type="signal peptide" evidence="1">
    <location>
        <begin position="1"/>
        <end position="29"/>
    </location>
</feature>
<evidence type="ECO:0000313" key="4">
    <source>
        <dbReference type="RefSeq" id="XP_013415601.1"/>
    </source>
</evidence>
<dbReference type="OrthoDB" id="43654at2759"/>
<keyword evidence="1" id="KW-0732">Signal</keyword>
<feature type="chain" id="PRO_5010370218" evidence="1">
    <location>
        <begin position="30"/>
        <end position="359"/>
    </location>
</feature>
<dbReference type="RefSeq" id="XP_013415601.1">
    <property type="nucleotide sequence ID" value="XM_013560147.1"/>
</dbReference>
<sequence length="359" mass="39330">MAKMEVLLTLVFCLMLLASKVGICSTTTAKRPTSCEDKFNAFPGHSACLEPSEKFISGGVSAEDKMLIVDQHNKYRRQIKHASDMQMMVWDDELERVAEGWAKQCISDHEDGILRRIPGRFSVGQNLGIDYTSWENCISGWFNESKDFRYNDSSVKFEDVGHFTQLVWSGSSLVGCAFAVCKGASGNQWKFYVCNYGPSGNVAGTLTPYNVGEKCGGCNLTCNDGLCDCGGIVCYNGGILDLNTCSCSCFKNFHVGHQCELDCNLAQDEWYCESHYTRSACGTQNAPLECPNMCSICPWSGRNYTAGSVTVPGPGSNYTEGTVTVPERPPPIINRSADHGIGSMIIIAEIILIWQTVHG</sequence>
<dbReference type="FunCoup" id="A0A1S3JZZ8">
    <property type="interactions" value="191"/>
</dbReference>
<dbReference type="PANTHER" id="PTHR10334">
    <property type="entry name" value="CYSTEINE-RICH SECRETORY PROTEIN-RELATED"/>
    <property type="match status" value="1"/>
</dbReference>
<evidence type="ECO:0000256" key="1">
    <source>
        <dbReference type="SAM" id="SignalP"/>
    </source>
</evidence>
<dbReference type="PROSITE" id="PS01010">
    <property type="entry name" value="CRISP_2"/>
    <property type="match status" value="1"/>
</dbReference>
<dbReference type="CDD" id="cd05380">
    <property type="entry name" value="CAP_euk"/>
    <property type="match status" value="1"/>
</dbReference>
<gene>
    <name evidence="4" type="primary">LOC106177391</name>
</gene>
<protein>
    <submittedName>
        <fullName evidence="4">Cysteine-rich venom protein latisemin</fullName>
    </submittedName>
</protein>
<dbReference type="SUPFAM" id="SSF55797">
    <property type="entry name" value="PR-1-like"/>
    <property type="match status" value="1"/>
</dbReference>
<dbReference type="KEGG" id="lak:106177391"/>
<dbReference type="GeneID" id="106177391"/>
<dbReference type="InterPro" id="IPR001283">
    <property type="entry name" value="CRISP-related"/>
</dbReference>
<dbReference type="GO" id="GO:0005576">
    <property type="term" value="C:extracellular region"/>
    <property type="evidence" value="ECO:0007669"/>
    <property type="project" value="InterPro"/>
</dbReference>
<dbReference type="Gene3D" id="3.40.33.10">
    <property type="entry name" value="CAP"/>
    <property type="match status" value="1"/>
</dbReference>
<dbReference type="AlphaFoldDB" id="A0A1S3JZZ8"/>
<dbReference type="InterPro" id="IPR035940">
    <property type="entry name" value="CAP_sf"/>
</dbReference>
<keyword evidence="3" id="KW-1185">Reference proteome</keyword>
<organism evidence="3 4">
    <name type="scientific">Lingula anatina</name>
    <name type="common">Brachiopod</name>
    <name type="synonym">Lingula unguis</name>
    <dbReference type="NCBI Taxonomy" id="7574"/>
    <lineage>
        <taxon>Eukaryota</taxon>
        <taxon>Metazoa</taxon>
        <taxon>Spiralia</taxon>
        <taxon>Lophotrochozoa</taxon>
        <taxon>Brachiopoda</taxon>
        <taxon>Linguliformea</taxon>
        <taxon>Lingulata</taxon>
        <taxon>Lingulida</taxon>
        <taxon>Linguloidea</taxon>
        <taxon>Lingulidae</taxon>
        <taxon>Lingula</taxon>
    </lineage>
</organism>
<dbReference type="InParanoid" id="A0A1S3JZZ8"/>
<name>A0A1S3JZZ8_LINAN</name>
<proteinExistence type="predicted"/>
<evidence type="ECO:0000313" key="3">
    <source>
        <dbReference type="Proteomes" id="UP000085678"/>
    </source>
</evidence>
<dbReference type="SMART" id="SM00198">
    <property type="entry name" value="SCP"/>
    <property type="match status" value="1"/>
</dbReference>
<dbReference type="Pfam" id="PF00188">
    <property type="entry name" value="CAP"/>
    <property type="match status" value="1"/>
</dbReference>
<reference evidence="4" key="1">
    <citation type="submission" date="2025-08" db="UniProtKB">
        <authorList>
            <consortium name="RefSeq"/>
        </authorList>
    </citation>
    <scope>IDENTIFICATION</scope>
    <source>
        <tissue evidence="4">Gonads</tissue>
    </source>
</reference>
<dbReference type="InterPro" id="IPR014044">
    <property type="entry name" value="CAP_dom"/>
</dbReference>
<accession>A0A1S3JZZ8</accession>
<dbReference type="InterPro" id="IPR018244">
    <property type="entry name" value="Allrgn_V5/Tpx1_CS"/>
</dbReference>
<dbReference type="STRING" id="7574.A0A1S3JZZ8"/>
<dbReference type="Proteomes" id="UP000085678">
    <property type="component" value="Unplaced"/>
</dbReference>
<dbReference type="PROSITE" id="PS01009">
    <property type="entry name" value="CRISP_1"/>
    <property type="match status" value="1"/>
</dbReference>